<sequence length="822" mass="91058">MAAQLPDPRDFKGWEDAFQYPLPAVRKLEQQLRSNAVENRERLRTLVGASYRDLLGTAERICEMDEKMQLAETTLGLTAKKCNSVAVDKIFSNFSTLDTGIQANKKRQNSAAAQLAILRSCHSTISAVLQKEGSTYLAAKVLVLARLLHKTLSQSPDASPLVDSLRNRLAYLRTRLLRHIDRSFSNPEIEIPKLVENMCALSLATSSTPTDVLRHFLHIRLEVIRSGPEAAQHMRKGLLKAIKLFKGSLIDSQTIFPRRLAESLSRLKLQPLLQDKEIQTLPDLNLDIHGRWIAGEVRNFTPWPRHDELQKSEAEKILRHWAPAALKSLKEAAQSMLSEQEDFADVVKLREDVLEVHLSSNPRIAGVQSSDVLELLRDVFNERLQFLVQKRADGLAALLGGISSAIDPSASTYEGQQASTWQLAHDPTTLENGAFAFKDAISDRFHGNEQATKKCLSIAEKWATSIIDMRSLIKTMREKRWEDDVLDATSEADDDLDLDSRQALLSEDDPRELNDALDSALQSSFARFGEEFRKIAAVAGASTNTTQSIFLLRVLRQFAQKTIDLTSTSSAANGKFQGALDIQGLSSPLYASIVTSVSQSSLQSFERSLSRFTNNPFHGNMLWEGHPPLPVQPTPSCFRLPYCLVKGMATLGQDLWAPGLVEALKQHMDAEARKLLDECLSAVKALPELASVDSTPVSDPSEDAEPQQEADDSSDGLANGAGIDGPNDSSITHAATNGAVEGDSGSKTAKLIQLLFDAMYLQRVLHVPNAKVSDSSRLTLSNQSYLEELAKELDLETEKLERMRKNAVDYWKRTYLLLGLLS</sequence>
<keyword evidence="6" id="KW-0333">Golgi apparatus</keyword>
<name>A0A9P4M780_9PEZI</name>
<dbReference type="InterPro" id="IPR033370">
    <property type="entry name" value="COG1"/>
</dbReference>
<evidence type="ECO:0000256" key="6">
    <source>
        <dbReference type="ARBA" id="ARBA00023034"/>
    </source>
</evidence>
<dbReference type="GO" id="GO:0017119">
    <property type="term" value="C:Golgi transport complex"/>
    <property type="evidence" value="ECO:0007669"/>
    <property type="project" value="InterPro"/>
</dbReference>
<dbReference type="PANTHER" id="PTHR31658">
    <property type="entry name" value="CONSERVED OLIGOMERIC GOLGI COMPLEX SUBUNIT 1"/>
    <property type="match status" value="1"/>
</dbReference>
<dbReference type="GO" id="GO:0000139">
    <property type="term" value="C:Golgi membrane"/>
    <property type="evidence" value="ECO:0007669"/>
    <property type="project" value="UniProtKB-SubCell"/>
</dbReference>
<evidence type="ECO:0000256" key="1">
    <source>
        <dbReference type="ARBA" id="ARBA00004395"/>
    </source>
</evidence>
<evidence type="ECO:0000313" key="9">
    <source>
        <dbReference type="EMBL" id="KAF2097077.1"/>
    </source>
</evidence>
<keyword evidence="10" id="KW-1185">Reference proteome</keyword>
<evidence type="ECO:0000256" key="3">
    <source>
        <dbReference type="ARBA" id="ARBA00020978"/>
    </source>
</evidence>
<evidence type="ECO:0000313" key="10">
    <source>
        <dbReference type="Proteomes" id="UP000799772"/>
    </source>
</evidence>
<dbReference type="GO" id="GO:0015031">
    <property type="term" value="P:protein transport"/>
    <property type="evidence" value="ECO:0007669"/>
    <property type="project" value="UniProtKB-KW"/>
</dbReference>
<evidence type="ECO:0000256" key="4">
    <source>
        <dbReference type="ARBA" id="ARBA00022448"/>
    </source>
</evidence>
<comment type="subcellular location">
    <subcellularLocation>
        <location evidence="1">Golgi apparatus membrane</location>
        <topology evidence="1">Peripheral membrane protein</topology>
    </subcellularLocation>
</comment>
<proteinExistence type="inferred from homology"/>
<feature type="compositionally biased region" description="Acidic residues" evidence="8">
    <location>
        <begin position="700"/>
        <end position="714"/>
    </location>
</feature>
<evidence type="ECO:0000256" key="2">
    <source>
        <dbReference type="ARBA" id="ARBA00006653"/>
    </source>
</evidence>
<keyword evidence="4" id="KW-0813">Transport</keyword>
<reference evidence="9" key="1">
    <citation type="journal article" date="2020" name="Stud. Mycol.">
        <title>101 Dothideomycetes genomes: a test case for predicting lifestyles and emergence of pathogens.</title>
        <authorList>
            <person name="Haridas S."/>
            <person name="Albert R."/>
            <person name="Binder M."/>
            <person name="Bloem J."/>
            <person name="Labutti K."/>
            <person name="Salamov A."/>
            <person name="Andreopoulos B."/>
            <person name="Baker S."/>
            <person name="Barry K."/>
            <person name="Bills G."/>
            <person name="Bluhm B."/>
            <person name="Cannon C."/>
            <person name="Castanera R."/>
            <person name="Culley D."/>
            <person name="Daum C."/>
            <person name="Ezra D."/>
            <person name="Gonzalez J."/>
            <person name="Henrissat B."/>
            <person name="Kuo A."/>
            <person name="Liang C."/>
            <person name="Lipzen A."/>
            <person name="Lutzoni F."/>
            <person name="Magnuson J."/>
            <person name="Mondo S."/>
            <person name="Nolan M."/>
            <person name="Ohm R."/>
            <person name="Pangilinan J."/>
            <person name="Park H.-J."/>
            <person name="Ramirez L."/>
            <person name="Alfaro M."/>
            <person name="Sun H."/>
            <person name="Tritt A."/>
            <person name="Yoshinaga Y."/>
            <person name="Zwiers L.-H."/>
            <person name="Turgeon B."/>
            <person name="Goodwin S."/>
            <person name="Spatafora J."/>
            <person name="Crous P."/>
            <person name="Grigoriev I."/>
        </authorList>
    </citation>
    <scope>NUCLEOTIDE SEQUENCE</scope>
    <source>
        <strain evidence="9">CBS 133067</strain>
    </source>
</reference>
<dbReference type="Proteomes" id="UP000799772">
    <property type="component" value="Unassembled WGS sequence"/>
</dbReference>
<keyword evidence="5" id="KW-0653">Protein transport</keyword>
<dbReference type="EMBL" id="ML978128">
    <property type="protein sequence ID" value="KAF2097077.1"/>
    <property type="molecule type" value="Genomic_DNA"/>
</dbReference>
<protein>
    <recommendedName>
        <fullName evidence="3">Conserved oligomeric Golgi complex subunit 1</fullName>
    </recommendedName>
</protein>
<dbReference type="PANTHER" id="PTHR31658:SF0">
    <property type="entry name" value="CONSERVED OLIGOMERIC GOLGI COMPLEX SUBUNIT 1"/>
    <property type="match status" value="1"/>
</dbReference>
<evidence type="ECO:0000256" key="8">
    <source>
        <dbReference type="SAM" id="MobiDB-lite"/>
    </source>
</evidence>
<dbReference type="OrthoDB" id="46189at2759"/>
<evidence type="ECO:0000256" key="5">
    <source>
        <dbReference type="ARBA" id="ARBA00022927"/>
    </source>
</evidence>
<dbReference type="AlphaFoldDB" id="A0A9P4M780"/>
<dbReference type="GO" id="GO:0006891">
    <property type="term" value="P:intra-Golgi vesicle-mediated transport"/>
    <property type="evidence" value="ECO:0007669"/>
    <property type="project" value="InterPro"/>
</dbReference>
<feature type="region of interest" description="Disordered" evidence="8">
    <location>
        <begin position="691"/>
        <end position="744"/>
    </location>
</feature>
<organism evidence="9 10">
    <name type="scientific">Rhizodiscina lignyota</name>
    <dbReference type="NCBI Taxonomy" id="1504668"/>
    <lineage>
        <taxon>Eukaryota</taxon>
        <taxon>Fungi</taxon>
        <taxon>Dikarya</taxon>
        <taxon>Ascomycota</taxon>
        <taxon>Pezizomycotina</taxon>
        <taxon>Dothideomycetes</taxon>
        <taxon>Pleosporomycetidae</taxon>
        <taxon>Aulographales</taxon>
        <taxon>Rhizodiscinaceae</taxon>
        <taxon>Rhizodiscina</taxon>
    </lineage>
</organism>
<accession>A0A9P4M780</accession>
<evidence type="ECO:0000256" key="7">
    <source>
        <dbReference type="ARBA" id="ARBA00023136"/>
    </source>
</evidence>
<keyword evidence="7" id="KW-0472">Membrane</keyword>
<comment type="similarity">
    <text evidence="2">Belongs to the COG1 family.</text>
</comment>
<dbReference type="Pfam" id="PF08700">
    <property type="entry name" value="VPS51_Exo84_N"/>
    <property type="match status" value="1"/>
</dbReference>
<comment type="caution">
    <text evidence="9">The sequence shown here is derived from an EMBL/GenBank/DDBJ whole genome shotgun (WGS) entry which is preliminary data.</text>
</comment>
<gene>
    <name evidence="9" type="ORF">NA57DRAFT_41876</name>
</gene>